<accession>A0A314UU64</accession>
<organism evidence="1 2">
    <name type="scientific">Prunus yedoensis var. nudiflora</name>
    <dbReference type="NCBI Taxonomy" id="2094558"/>
    <lineage>
        <taxon>Eukaryota</taxon>
        <taxon>Viridiplantae</taxon>
        <taxon>Streptophyta</taxon>
        <taxon>Embryophyta</taxon>
        <taxon>Tracheophyta</taxon>
        <taxon>Spermatophyta</taxon>
        <taxon>Magnoliopsida</taxon>
        <taxon>eudicotyledons</taxon>
        <taxon>Gunneridae</taxon>
        <taxon>Pentapetalae</taxon>
        <taxon>rosids</taxon>
        <taxon>fabids</taxon>
        <taxon>Rosales</taxon>
        <taxon>Rosaceae</taxon>
        <taxon>Amygdaloideae</taxon>
        <taxon>Amygdaleae</taxon>
        <taxon>Prunus</taxon>
    </lineage>
</organism>
<proteinExistence type="predicted"/>
<comment type="caution">
    <text evidence="1">The sequence shown here is derived from an EMBL/GenBank/DDBJ whole genome shotgun (WGS) entry which is preliminary data.</text>
</comment>
<keyword evidence="2" id="KW-1185">Reference proteome</keyword>
<dbReference type="Proteomes" id="UP000250321">
    <property type="component" value="Unassembled WGS sequence"/>
</dbReference>
<reference evidence="1 2" key="1">
    <citation type="submission" date="2018-02" db="EMBL/GenBank/DDBJ databases">
        <title>Draft genome of wild Prunus yedoensis var. nudiflora.</title>
        <authorList>
            <person name="Baek S."/>
            <person name="Kim J.-H."/>
            <person name="Choi K."/>
            <person name="Kim G.-B."/>
            <person name="Cho A."/>
            <person name="Jang H."/>
            <person name="Shin C.-H."/>
            <person name="Yu H.-J."/>
            <person name="Mun J.-H."/>
        </authorList>
    </citation>
    <scope>NUCLEOTIDE SEQUENCE [LARGE SCALE GENOMIC DNA]</scope>
    <source>
        <strain evidence="2">cv. Jeju island</strain>
        <tissue evidence="1">Leaf</tissue>
    </source>
</reference>
<evidence type="ECO:0000313" key="2">
    <source>
        <dbReference type="Proteomes" id="UP000250321"/>
    </source>
</evidence>
<dbReference type="AlphaFoldDB" id="A0A314UU64"/>
<dbReference type="EMBL" id="PJQY01003108">
    <property type="protein sequence ID" value="PQM40084.1"/>
    <property type="molecule type" value="Genomic_DNA"/>
</dbReference>
<sequence length="66" mass="7426">MPIPICVKYALNHQLQQFFCPAGIFVCVNLVHLLVPSAQFVVQRLQIGFLHLPHNTVLCPQMKALS</sequence>
<name>A0A314UU64_PRUYE</name>
<gene>
    <name evidence="1" type="ORF">Pyn_24142</name>
</gene>
<protein>
    <submittedName>
        <fullName evidence="1">Uncharacterized protein</fullName>
    </submittedName>
</protein>
<evidence type="ECO:0000313" key="1">
    <source>
        <dbReference type="EMBL" id="PQM40084.1"/>
    </source>
</evidence>